<reference evidence="13" key="1">
    <citation type="submission" date="2021-01" db="EMBL/GenBank/DDBJ databases">
        <authorList>
            <person name="Corre E."/>
            <person name="Pelletier E."/>
            <person name="Niang G."/>
            <person name="Scheremetjew M."/>
            <person name="Finn R."/>
            <person name="Kale V."/>
            <person name="Holt S."/>
            <person name="Cochrane G."/>
            <person name="Meng A."/>
            <person name="Brown T."/>
            <person name="Cohen L."/>
        </authorList>
    </citation>
    <scope>NUCLEOTIDE SEQUENCE</scope>
    <source>
        <strain evidence="13">CCAP 955/1</strain>
    </source>
</reference>
<dbReference type="InterPro" id="IPR002347">
    <property type="entry name" value="SDR_fam"/>
</dbReference>
<dbReference type="Pfam" id="PF00106">
    <property type="entry name" value="adh_short"/>
    <property type="match status" value="1"/>
</dbReference>
<dbReference type="PRINTS" id="PR00081">
    <property type="entry name" value="GDHRDH"/>
</dbReference>
<evidence type="ECO:0000256" key="4">
    <source>
        <dbReference type="ARBA" id="ARBA00022741"/>
    </source>
</evidence>
<evidence type="ECO:0000256" key="10">
    <source>
        <dbReference type="ARBA" id="ARBA00026112"/>
    </source>
</evidence>
<name>A0A7S3ME75_9STRA</name>
<sequence>MLNVVSVFNYTAIASLGVLGALVLGGLLYSRKFDCKGKHVLITGGSSGIGLEVAKEYLRLGARVSIMARDAKKLAEAKVELVKGSKEDAENRVFCVSVDTGSGLKAVEHALAPATKLFGDVDVLINCAGTSVAGAFYELDIGEFERMLKVNVLGSVYPTRAVLAGMKKKKAGRIVFVASQVAQVAIHGYSAYGASKWALRGLAEALQMEVKPFGIYVSVSYPPDTDTPGYKEEMLSKPQITRALSESGDVFSAQRVAHDLVHYSNEGYFGISTGLDGWLLKQLHPGMSPANHLLEVIQQIVFAPLCRLIAVCYVLSWDSLVASEVKKEVESKKKK</sequence>
<dbReference type="GO" id="GO:0006666">
    <property type="term" value="P:3-keto-sphinganine metabolic process"/>
    <property type="evidence" value="ECO:0007669"/>
    <property type="project" value="InterPro"/>
</dbReference>
<evidence type="ECO:0000256" key="12">
    <source>
        <dbReference type="SAM" id="Phobius"/>
    </source>
</evidence>
<dbReference type="GO" id="GO:0005789">
    <property type="term" value="C:endoplasmic reticulum membrane"/>
    <property type="evidence" value="ECO:0007669"/>
    <property type="project" value="TreeGrafter"/>
</dbReference>
<dbReference type="SUPFAM" id="SSF51735">
    <property type="entry name" value="NAD(P)-binding Rossmann-fold domains"/>
    <property type="match status" value="1"/>
</dbReference>
<dbReference type="CDD" id="cd08939">
    <property type="entry name" value="KDSR-like_SDR_c"/>
    <property type="match status" value="1"/>
</dbReference>
<dbReference type="FunFam" id="3.40.50.720:FF:000468">
    <property type="entry name" value="Short-chain dehydrogenase, putative"/>
    <property type="match status" value="1"/>
</dbReference>
<accession>A0A7S3ME75</accession>
<evidence type="ECO:0000256" key="6">
    <source>
        <dbReference type="ARBA" id="ARBA00022857"/>
    </source>
</evidence>
<dbReference type="AlphaFoldDB" id="A0A7S3ME75"/>
<keyword evidence="6" id="KW-0521">NADP</keyword>
<keyword evidence="12" id="KW-1133">Transmembrane helix</keyword>
<keyword evidence="5" id="KW-0256">Endoplasmic reticulum</keyword>
<evidence type="ECO:0000256" key="7">
    <source>
        <dbReference type="ARBA" id="ARBA00022919"/>
    </source>
</evidence>
<dbReference type="PANTHER" id="PTHR43550:SF3">
    <property type="entry name" value="3-KETODIHYDROSPHINGOSINE REDUCTASE"/>
    <property type="match status" value="1"/>
</dbReference>
<comment type="subcellular location">
    <subcellularLocation>
        <location evidence="1">Endoplasmic reticulum</location>
    </subcellularLocation>
</comment>
<dbReference type="InterPro" id="IPR020904">
    <property type="entry name" value="Sc_DH/Rdtase_CS"/>
</dbReference>
<dbReference type="Gene3D" id="3.40.50.720">
    <property type="entry name" value="NAD(P)-binding Rossmann-like Domain"/>
    <property type="match status" value="1"/>
</dbReference>
<evidence type="ECO:0000256" key="5">
    <source>
        <dbReference type="ARBA" id="ARBA00022824"/>
    </source>
</evidence>
<keyword evidence="8" id="KW-0560">Oxidoreductase</keyword>
<protein>
    <recommendedName>
        <fullName evidence="10">3-dehydrosphinganine reductase</fullName>
        <ecNumber evidence="10">1.1.1.102</ecNumber>
    </recommendedName>
</protein>
<comment type="similarity">
    <text evidence="11">Belongs to the short-chain dehydrogenases/reductases (SDR) family.</text>
</comment>
<dbReference type="GO" id="GO:0000166">
    <property type="term" value="F:nucleotide binding"/>
    <property type="evidence" value="ECO:0007669"/>
    <property type="project" value="UniProtKB-KW"/>
</dbReference>
<dbReference type="InterPro" id="IPR036291">
    <property type="entry name" value="NAD(P)-bd_dom_sf"/>
</dbReference>
<dbReference type="InterPro" id="IPR045022">
    <property type="entry name" value="KDSR-like"/>
</dbReference>
<evidence type="ECO:0000256" key="8">
    <source>
        <dbReference type="ARBA" id="ARBA00023002"/>
    </source>
</evidence>
<keyword evidence="12" id="KW-0812">Transmembrane</keyword>
<evidence type="ECO:0000256" key="1">
    <source>
        <dbReference type="ARBA" id="ARBA00004240"/>
    </source>
</evidence>
<dbReference type="GO" id="GO:0047560">
    <property type="term" value="F:3-dehydrosphinganine reductase activity"/>
    <property type="evidence" value="ECO:0007669"/>
    <property type="project" value="UniProtKB-EC"/>
</dbReference>
<keyword evidence="9" id="KW-0443">Lipid metabolism</keyword>
<dbReference type="EMBL" id="HBIC01055251">
    <property type="protein sequence ID" value="CAE0299528.1"/>
    <property type="molecule type" value="Transcribed_RNA"/>
</dbReference>
<comment type="pathway">
    <text evidence="3">Sphingolipid metabolism.</text>
</comment>
<dbReference type="PROSITE" id="PS00061">
    <property type="entry name" value="ADH_SHORT"/>
    <property type="match status" value="1"/>
</dbReference>
<keyword evidence="7" id="KW-0746">Sphingolipid metabolism</keyword>
<dbReference type="PANTHER" id="PTHR43550">
    <property type="entry name" value="3-KETODIHYDROSPHINGOSINE REDUCTASE"/>
    <property type="match status" value="1"/>
</dbReference>
<evidence type="ECO:0000256" key="9">
    <source>
        <dbReference type="ARBA" id="ARBA00023098"/>
    </source>
</evidence>
<feature type="transmembrane region" description="Helical" evidence="12">
    <location>
        <begin position="6"/>
        <end position="29"/>
    </location>
</feature>
<dbReference type="PRINTS" id="PR00080">
    <property type="entry name" value="SDRFAMILY"/>
</dbReference>
<proteinExistence type="inferred from homology"/>
<keyword evidence="4" id="KW-0547">Nucleotide-binding</keyword>
<evidence type="ECO:0000256" key="2">
    <source>
        <dbReference type="ARBA" id="ARBA00004760"/>
    </source>
</evidence>
<evidence type="ECO:0000256" key="11">
    <source>
        <dbReference type="RuleBase" id="RU000363"/>
    </source>
</evidence>
<dbReference type="GO" id="GO:0030148">
    <property type="term" value="P:sphingolipid biosynthetic process"/>
    <property type="evidence" value="ECO:0007669"/>
    <property type="project" value="InterPro"/>
</dbReference>
<dbReference type="EC" id="1.1.1.102" evidence="10"/>
<evidence type="ECO:0000256" key="3">
    <source>
        <dbReference type="ARBA" id="ARBA00004991"/>
    </source>
</evidence>
<gene>
    <name evidence="13" type="ORF">SELO1098_LOCUS28382</name>
</gene>
<evidence type="ECO:0000313" key="13">
    <source>
        <dbReference type="EMBL" id="CAE0299528.1"/>
    </source>
</evidence>
<keyword evidence="12" id="KW-0472">Membrane</keyword>
<organism evidence="13">
    <name type="scientific">Spumella elongata</name>
    <dbReference type="NCBI Taxonomy" id="89044"/>
    <lineage>
        <taxon>Eukaryota</taxon>
        <taxon>Sar</taxon>
        <taxon>Stramenopiles</taxon>
        <taxon>Ochrophyta</taxon>
        <taxon>Chrysophyceae</taxon>
        <taxon>Chromulinales</taxon>
        <taxon>Chromulinaceae</taxon>
        <taxon>Spumella</taxon>
    </lineage>
</organism>
<comment type="pathway">
    <text evidence="2">Lipid metabolism; sphingolipid metabolism.</text>
</comment>